<evidence type="ECO:0000313" key="3">
    <source>
        <dbReference type="Proteomes" id="UP000078544"/>
    </source>
</evidence>
<dbReference type="AlphaFoldDB" id="A0A168F7E3"/>
<dbReference type="OrthoDB" id="5278911at2759"/>
<evidence type="ECO:0000256" key="1">
    <source>
        <dbReference type="SAM" id="MobiDB-lite"/>
    </source>
</evidence>
<feature type="compositionally biased region" description="Polar residues" evidence="1">
    <location>
        <begin position="13"/>
        <end position="24"/>
    </location>
</feature>
<dbReference type="STRING" id="1081109.A0A168F7E3"/>
<name>A0A168F7E3_9HYPO</name>
<sequence>MPKKRSHIKNFKPSLTSSATQPVNGSEKRPKSVNERLANLRLATAGPSSSSRPAPANSPSVPPAIREILQIPETPTPAPRQSVRQRFDSNGRRLPAGPAPPRSWMVTASAPEAISSLSRSRRICYSGHDKTILPGSPLPQPGSLIDLVLKQLAADWDVHRVYNQHHLFFVPNHLKSALIRYVAIASVGGLTPADLKAILLQPTVSASDTSMPFHSQSSLEVACLDLSSSIGRSLNLRDVVDLLFNDVGQTVIEELQESWEASDVSQVAPRVLLPNLTHLSLALDPLSPREVSWRQLLTLSSKLPTITHLSLAYWPEPCLNPRSKYTTVLSPQGHKIPYGGTSIYSHSIDHDWSEALLVLRMLSSHFYKLEFLDLTGCAGWFEALRLKDGHDFVDWTGCWSKMSVLRLYTGWNLGTNAMVSDRSAYSAAVDTAKGIEKHIRSLRAGKGIFMTVERDDIVDGM</sequence>
<reference evidence="2 3" key="1">
    <citation type="journal article" date="2016" name="Genome Biol. Evol.">
        <title>Divergent and convergent evolution of fungal pathogenicity.</title>
        <authorList>
            <person name="Shang Y."/>
            <person name="Xiao G."/>
            <person name="Zheng P."/>
            <person name="Cen K."/>
            <person name="Zhan S."/>
            <person name="Wang C."/>
        </authorList>
    </citation>
    <scope>NUCLEOTIDE SEQUENCE [LARGE SCALE GENOMIC DNA]</scope>
    <source>
        <strain evidence="2 3">RCEF 2490</strain>
    </source>
</reference>
<evidence type="ECO:0000313" key="2">
    <source>
        <dbReference type="EMBL" id="KZZ99563.1"/>
    </source>
</evidence>
<dbReference type="Proteomes" id="UP000078544">
    <property type="component" value="Unassembled WGS sequence"/>
</dbReference>
<protein>
    <submittedName>
        <fullName evidence="2">Tafazzin</fullName>
    </submittedName>
</protein>
<gene>
    <name evidence="2" type="ORF">AAL_02135</name>
</gene>
<accession>A0A168F7E3</accession>
<organism evidence="2 3">
    <name type="scientific">Moelleriella libera RCEF 2490</name>
    <dbReference type="NCBI Taxonomy" id="1081109"/>
    <lineage>
        <taxon>Eukaryota</taxon>
        <taxon>Fungi</taxon>
        <taxon>Dikarya</taxon>
        <taxon>Ascomycota</taxon>
        <taxon>Pezizomycotina</taxon>
        <taxon>Sordariomycetes</taxon>
        <taxon>Hypocreomycetidae</taxon>
        <taxon>Hypocreales</taxon>
        <taxon>Clavicipitaceae</taxon>
        <taxon>Moelleriella</taxon>
    </lineage>
</organism>
<feature type="compositionally biased region" description="Low complexity" evidence="1">
    <location>
        <begin position="43"/>
        <end position="59"/>
    </location>
</feature>
<proteinExistence type="predicted"/>
<comment type="caution">
    <text evidence="2">The sequence shown here is derived from an EMBL/GenBank/DDBJ whole genome shotgun (WGS) entry which is preliminary data.</text>
</comment>
<feature type="region of interest" description="Disordered" evidence="1">
    <location>
        <begin position="1"/>
        <end position="104"/>
    </location>
</feature>
<keyword evidence="3" id="KW-1185">Reference proteome</keyword>
<feature type="compositionally biased region" description="Basic residues" evidence="1">
    <location>
        <begin position="1"/>
        <end position="10"/>
    </location>
</feature>
<dbReference type="EMBL" id="AZGY01000003">
    <property type="protein sequence ID" value="KZZ99563.1"/>
    <property type="molecule type" value="Genomic_DNA"/>
</dbReference>